<name>A0A1D6J3T5_MAIZE</name>
<evidence type="ECO:0000313" key="7">
    <source>
        <dbReference type="EMBL" id="AQK42656.1"/>
    </source>
</evidence>
<dbReference type="AlphaFoldDB" id="A0A1D6J3T5"/>
<keyword evidence="6" id="KW-0503">Monooxygenase</keyword>
<dbReference type="InterPro" id="IPR020946">
    <property type="entry name" value="Flavin_mOase-like"/>
</dbReference>
<dbReference type="PRINTS" id="PR00469">
    <property type="entry name" value="PNDRDTASEII"/>
</dbReference>
<evidence type="ECO:0000256" key="3">
    <source>
        <dbReference type="ARBA" id="ARBA00022827"/>
    </source>
</evidence>
<dbReference type="STRING" id="4577.A0A1D6J3T5"/>
<evidence type="ECO:0000256" key="6">
    <source>
        <dbReference type="RuleBase" id="RU361177"/>
    </source>
</evidence>
<dbReference type="PANTHER" id="PTHR43539">
    <property type="entry name" value="FLAVIN-BINDING MONOOXYGENASE-LIKE PROTEIN (AFU_ORTHOLOGUE AFUA_4G09220)"/>
    <property type="match status" value="1"/>
</dbReference>
<dbReference type="GO" id="GO:0103075">
    <property type="term" value="F:indole-3-pyruvate monooxygenase activity"/>
    <property type="evidence" value="ECO:0007669"/>
    <property type="project" value="UniProtKB-EC"/>
</dbReference>
<organism evidence="7">
    <name type="scientific">Zea mays</name>
    <name type="common">Maize</name>
    <dbReference type="NCBI Taxonomy" id="4577"/>
    <lineage>
        <taxon>Eukaryota</taxon>
        <taxon>Viridiplantae</taxon>
        <taxon>Streptophyta</taxon>
        <taxon>Embryophyta</taxon>
        <taxon>Tracheophyta</taxon>
        <taxon>Spermatophyta</taxon>
        <taxon>Magnoliopsida</taxon>
        <taxon>Liliopsida</taxon>
        <taxon>Poales</taxon>
        <taxon>Poaceae</taxon>
        <taxon>PACMAD clade</taxon>
        <taxon>Panicoideae</taxon>
        <taxon>Andropogonodae</taxon>
        <taxon>Andropogoneae</taxon>
        <taxon>Tripsacinae</taxon>
        <taxon>Zea</taxon>
    </lineage>
</organism>
<proteinExistence type="inferred from homology"/>
<accession>A0A1D6J3T5</accession>
<sequence length="456" mass="50938">MGLLPTDRMDSLFSPRCQWVNGPIIVGAGPSGLAVAACLREQGVPYVMLERADCIASLWQRRTYDRLKLHLPKQFCELPRMPFPDHYPEYPTRRQFIDYLEDYAARFEIRPEFSTTVVLARYDETSGLWRVTTSAPANGGDVEYIGRWLVVATGENAEAVVPDIPGLGGFHGKVTHVSDYKSGEAYAGKRVLVVGCGNSGMEVSLDLSDHGARPAMVVRDAVHVLPREVLGKSTFQLAVLLRRWLPLWLVDKIMVILAWLVLGNLAKLGLRRPAAGPLELKETHGRTPVLDTGALARIRAGDIAVVPAVTRFGKGGQVELADGRTLDFDAVILATGYRSNVPQWLEQQRFLQQGRIPQDGLPSRVEGSIWALRRGFHPAWSLGRLHRRRAHCQGPRQRLEGGDQAHEEGRRLPQALHLRRLLIRPTSMTTTNEANLITEAHTNRHTDRYTCSFMVF</sequence>
<evidence type="ECO:0000256" key="2">
    <source>
        <dbReference type="ARBA" id="ARBA00022630"/>
    </source>
</evidence>
<keyword evidence="4 6" id="KW-0560">Oxidoreductase</keyword>
<dbReference type="SUPFAM" id="SSF51905">
    <property type="entry name" value="FAD/NAD(P)-binding domain"/>
    <property type="match status" value="1"/>
</dbReference>
<protein>
    <recommendedName>
        <fullName evidence="6">Flavin-containing monooxygenase</fullName>
        <ecNumber evidence="6">1.-.-.-</ecNumber>
    </recommendedName>
</protein>
<dbReference type="GO" id="GO:0004499">
    <property type="term" value="F:N,N-dimethylaniline monooxygenase activity"/>
    <property type="evidence" value="ECO:0007669"/>
    <property type="project" value="InterPro"/>
</dbReference>
<dbReference type="PANTHER" id="PTHR43539:SF11">
    <property type="entry name" value="INDOLE-3-PYRUVATE MONOOXYGENASE YUCCA8-RELATED"/>
    <property type="match status" value="1"/>
</dbReference>
<dbReference type="InterPro" id="IPR050982">
    <property type="entry name" value="Auxin_biosynth/cation_transpt"/>
</dbReference>
<dbReference type="ExpressionAtlas" id="A0A1D6J3T5">
    <property type="expression patterns" value="baseline and differential"/>
</dbReference>
<keyword evidence="2 6" id="KW-0285">Flavoprotein</keyword>
<dbReference type="Gene3D" id="3.50.50.60">
    <property type="entry name" value="FAD/NAD(P)-binding domain"/>
    <property type="match status" value="1"/>
</dbReference>
<keyword evidence="3 6" id="KW-0274">FAD</keyword>
<dbReference type="SUPFAM" id="SSF51735">
    <property type="entry name" value="NAD(P)-binding Rossmann-fold domains"/>
    <property type="match status" value="1"/>
</dbReference>
<gene>
    <name evidence="7" type="ORF">ZEAMMB73_Zm00001d025005</name>
</gene>
<dbReference type="EC" id="1.-.-.-" evidence="6"/>
<dbReference type="Pfam" id="PF00743">
    <property type="entry name" value="FMO-like"/>
    <property type="match status" value="1"/>
</dbReference>
<dbReference type="PRINTS" id="PR00368">
    <property type="entry name" value="FADPNR"/>
</dbReference>
<dbReference type="EMBL" id="CM000786">
    <property type="protein sequence ID" value="AQK42656.1"/>
    <property type="molecule type" value="Genomic_DNA"/>
</dbReference>
<dbReference type="SMR" id="A0A1D6J3T5"/>
<evidence type="ECO:0000256" key="4">
    <source>
        <dbReference type="ARBA" id="ARBA00023002"/>
    </source>
</evidence>
<dbReference type="GO" id="GO:0050661">
    <property type="term" value="F:NADP binding"/>
    <property type="evidence" value="ECO:0007669"/>
    <property type="project" value="InterPro"/>
</dbReference>
<comment type="cofactor">
    <cofactor evidence="6">
        <name>FAD</name>
        <dbReference type="ChEBI" id="CHEBI:57692"/>
    </cofactor>
</comment>
<evidence type="ECO:0000256" key="5">
    <source>
        <dbReference type="ARBA" id="ARBA00047707"/>
    </source>
</evidence>
<dbReference type="InParanoid" id="A0A1D6J3T5"/>
<dbReference type="InterPro" id="IPR036291">
    <property type="entry name" value="NAD(P)-bd_dom_sf"/>
</dbReference>
<dbReference type="InterPro" id="IPR036188">
    <property type="entry name" value="FAD/NAD-bd_sf"/>
</dbReference>
<dbReference type="GO" id="GO:0050660">
    <property type="term" value="F:flavin adenine dinucleotide binding"/>
    <property type="evidence" value="ECO:0007669"/>
    <property type="project" value="InterPro"/>
</dbReference>
<comment type="similarity">
    <text evidence="1 6">Belongs to the FMO family.</text>
</comment>
<reference evidence="7" key="1">
    <citation type="submission" date="2015-12" db="EMBL/GenBank/DDBJ databases">
        <title>Update maize B73 reference genome by single molecule sequencing technologies.</title>
        <authorList>
            <consortium name="Maize Genome Sequencing Project"/>
            <person name="Ware D."/>
        </authorList>
    </citation>
    <scope>NUCLEOTIDE SEQUENCE</scope>
    <source>
        <tissue evidence="7">Seedling</tissue>
    </source>
</reference>
<evidence type="ECO:0000256" key="1">
    <source>
        <dbReference type="ARBA" id="ARBA00009183"/>
    </source>
</evidence>
<comment type="catalytic activity">
    <reaction evidence="5">
        <text>indole-3-pyruvate + NADPH + O2 + H(+) = (indol-3-yl)acetate + CO2 + NADP(+) + H2O</text>
        <dbReference type="Rhea" id="RHEA:34331"/>
        <dbReference type="ChEBI" id="CHEBI:15377"/>
        <dbReference type="ChEBI" id="CHEBI:15378"/>
        <dbReference type="ChEBI" id="CHEBI:15379"/>
        <dbReference type="ChEBI" id="CHEBI:16526"/>
        <dbReference type="ChEBI" id="CHEBI:17640"/>
        <dbReference type="ChEBI" id="CHEBI:30854"/>
        <dbReference type="ChEBI" id="CHEBI:57783"/>
        <dbReference type="ChEBI" id="CHEBI:58349"/>
        <dbReference type="EC" id="1.14.13.168"/>
    </reaction>
</comment>